<proteinExistence type="inferred from homology"/>
<dbReference type="SUPFAM" id="SSF64153">
    <property type="entry name" value="YjeF N-terminal domain-like"/>
    <property type="match status" value="1"/>
</dbReference>
<dbReference type="AlphaFoldDB" id="A0A4Q9QVZ1"/>
<feature type="binding site" evidence="17">
    <location>
        <position position="370"/>
    </location>
    <ligand>
        <name>(6S)-NADPHX</name>
        <dbReference type="ChEBI" id="CHEBI:64076"/>
    </ligand>
</feature>
<feature type="binding site" evidence="17">
    <location>
        <position position="262"/>
    </location>
    <ligand>
        <name>(6S)-NADPHX</name>
        <dbReference type="ChEBI" id="CHEBI:64076"/>
    </ligand>
</feature>
<dbReference type="InterPro" id="IPR017953">
    <property type="entry name" value="Carbohydrate_kinase_pred_CS"/>
</dbReference>
<dbReference type="EC" id="4.2.1.136" evidence="19"/>
<feature type="binding site" evidence="18">
    <location>
        <position position="143"/>
    </location>
    <ligand>
        <name>(6S)-NADPHX</name>
        <dbReference type="ChEBI" id="CHEBI:64076"/>
    </ligand>
</feature>
<protein>
    <recommendedName>
        <fullName evidence="19">Bifunctional NAD(P)H-hydrate repair enzyme</fullName>
    </recommendedName>
    <alternativeName>
        <fullName evidence="19">Nicotinamide nucleotide repair protein</fullName>
    </alternativeName>
    <domain>
        <recommendedName>
            <fullName evidence="19">ADP-dependent (S)-NAD(P)H-hydrate dehydratase</fullName>
            <ecNumber evidence="19">4.2.1.136</ecNumber>
        </recommendedName>
        <alternativeName>
            <fullName evidence="19">ADP-dependent NAD(P)HX dehydratase</fullName>
        </alternativeName>
    </domain>
    <domain>
        <recommendedName>
            <fullName evidence="19">NAD(P)H-hydrate epimerase</fullName>
            <ecNumber evidence="19">5.1.99.6</ecNumber>
        </recommendedName>
    </domain>
</protein>
<dbReference type="EC" id="5.1.99.6" evidence="19"/>
<evidence type="ECO:0000259" key="20">
    <source>
        <dbReference type="PROSITE" id="PS51383"/>
    </source>
</evidence>
<keyword evidence="10 17" id="KW-0520">NAD</keyword>
<evidence type="ECO:0000256" key="5">
    <source>
        <dbReference type="ARBA" id="ARBA00022723"/>
    </source>
</evidence>
<comment type="catalytic activity">
    <reaction evidence="1 18 19">
        <text>(6R)-NADHX = (6S)-NADHX</text>
        <dbReference type="Rhea" id="RHEA:32215"/>
        <dbReference type="ChEBI" id="CHEBI:64074"/>
        <dbReference type="ChEBI" id="CHEBI:64075"/>
        <dbReference type="EC" id="5.1.99.6"/>
    </reaction>
</comment>
<dbReference type="Pfam" id="PF01256">
    <property type="entry name" value="Carb_kinase"/>
    <property type="match status" value="1"/>
</dbReference>
<dbReference type="InterPro" id="IPR000631">
    <property type="entry name" value="CARKD"/>
</dbReference>
<evidence type="ECO:0000313" key="23">
    <source>
        <dbReference type="Proteomes" id="UP000293172"/>
    </source>
</evidence>
<dbReference type="Pfam" id="PF03853">
    <property type="entry name" value="YjeF_N"/>
    <property type="match status" value="1"/>
</dbReference>
<accession>A0A4Q9QVZ1</accession>
<comment type="catalytic activity">
    <reaction evidence="2 18 19">
        <text>(6R)-NADPHX = (6S)-NADPHX</text>
        <dbReference type="Rhea" id="RHEA:32227"/>
        <dbReference type="ChEBI" id="CHEBI:64076"/>
        <dbReference type="ChEBI" id="CHEBI:64077"/>
        <dbReference type="EC" id="5.1.99.6"/>
    </reaction>
</comment>
<evidence type="ECO:0000256" key="3">
    <source>
        <dbReference type="ARBA" id="ARBA00006001"/>
    </source>
</evidence>
<dbReference type="PROSITE" id="PS01050">
    <property type="entry name" value="YJEF_C_2"/>
    <property type="match status" value="1"/>
</dbReference>
<dbReference type="EMBL" id="QJUL01000040">
    <property type="protein sequence ID" value="TBU87267.1"/>
    <property type="molecule type" value="Genomic_DNA"/>
</dbReference>
<dbReference type="GO" id="GO:0005524">
    <property type="term" value="F:ATP binding"/>
    <property type="evidence" value="ECO:0007669"/>
    <property type="project" value="UniProtKB-UniRule"/>
</dbReference>
<dbReference type="PANTHER" id="PTHR12592:SF0">
    <property type="entry name" value="ATP-DEPENDENT (S)-NAD(P)H-HYDRATE DEHYDRATASE"/>
    <property type="match status" value="1"/>
</dbReference>
<dbReference type="Proteomes" id="UP000293172">
    <property type="component" value="Unassembled WGS sequence"/>
</dbReference>
<evidence type="ECO:0000256" key="19">
    <source>
        <dbReference type="PIRNR" id="PIRNR017184"/>
    </source>
</evidence>
<evidence type="ECO:0000256" key="14">
    <source>
        <dbReference type="ARBA" id="ARBA00025153"/>
    </source>
</evidence>
<comment type="caution">
    <text evidence="18">Lacks conserved residue(s) required for the propagation of feature annotation.</text>
</comment>
<feature type="binding site" evidence="17">
    <location>
        <position position="437"/>
    </location>
    <ligand>
        <name>(6S)-NADPHX</name>
        <dbReference type="ChEBI" id="CHEBI:64076"/>
    </ligand>
</feature>
<evidence type="ECO:0000256" key="7">
    <source>
        <dbReference type="ARBA" id="ARBA00022840"/>
    </source>
</evidence>
<evidence type="ECO:0000256" key="8">
    <source>
        <dbReference type="ARBA" id="ARBA00022857"/>
    </source>
</evidence>
<dbReference type="InterPro" id="IPR004443">
    <property type="entry name" value="YjeF_N_dom"/>
</dbReference>
<dbReference type="PIRSF" id="PIRSF017184">
    <property type="entry name" value="Nnr"/>
    <property type="match status" value="1"/>
</dbReference>
<keyword evidence="7 17" id="KW-0067">ATP-binding</keyword>
<dbReference type="CDD" id="cd01171">
    <property type="entry name" value="YXKO-related"/>
    <property type="match status" value="1"/>
</dbReference>
<comment type="similarity">
    <text evidence="3 19">In the N-terminal section; belongs to the NnrE/AIBP family.</text>
</comment>
<dbReference type="Gene3D" id="3.40.1190.20">
    <property type="match status" value="1"/>
</dbReference>
<comment type="similarity">
    <text evidence="17">Belongs to the NnrD/CARKD family.</text>
</comment>
<evidence type="ECO:0000256" key="15">
    <source>
        <dbReference type="ARBA" id="ARBA00048238"/>
    </source>
</evidence>
<dbReference type="InterPro" id="IPR036652">
    <property type="entry name" value="YjeF_N_dom_sf"/>
</dbReference>
<comment type="function">
    <text evidence="14 19">Bifunctional enzyme that catalyzes the epimerization of the S- and R-forms of NAD(P)HX and the dehydration of the S-form of NAD(P)HX at the expense of ADP, which is converted to AMP. This allows the repair of both epimers of NAD(P)HX, a damaged form of NAD(P)H that is a result of enzymatic or heat-dependent hydration.</text>
</comment>
<comment type="function">
    <text evidence="17">Catalyzes the dehydration of the S-form of NAD(P)HX at the expense of ADP, which is converted to AMP. Together with NAD(P)HX epimerase, which catalyzes the epimerization of the S- and R-forms, the enzyme allows the repair of both epimers of NAD(P)HX, a damaged form of NAD(P)H that is a result of enzymatic or heat-dependent hydration.</text>
</comment>
<evidence type="ECO:0000256" key="11">
    <source>
        <dbReference type="ARBA" id="ARBA00023235"/>
    </source>
</evidence>
<dbReference type="GO" id="GO:0052855">
    <property type="term" value="F:ADP-dependent NAD(P)H-hydrate dehydratase activity"/>
    <property type="evidence" value="ECO:0007669"/>
    <property type="project" value="UniProtKB-UniRule"/>
</dbReference>
<feature type="domain" description="YjeF N-terminal" evidence="21">
    <location>
        <begin position="18"/>
        <end position="218"/>
    </location>
</feature>
<dbReference type="GO" id="GO:0046872">
    <property type="term" value="F:metal ion binding"/>
    <property type="evidence" value="ECO:0007669"/>
    <property type="project" value="UniProtKB-UniRule"/>
</dbReference>
<comment type="similarity">
    <text evidence="18">Belongs to the NnrE/AIBP family.</text>
</comment>
<dbReference type="GO" id="GO:0110051">
    <property type="term" value="P:metabolite repair"/>
    <property type="evidence" value="ECO:0007669"/>
    <property type="project" value="TreeGrafter"/>
</dbReference>
<evidence type="ECO:0000256" key="1">
    <source>
        <dbReference type="ARBA" id="ARBA00000013"/>
    </source>
</evidence>
<comment type="function">
    <text evidence="18">Catalyzes the epimerization of the S- and R-forms of NAD(P)HX, a damaged form of NAD(P)H that is a result of enzymatic or heat-dependent hydration. This is a prerequisite for the S-specific NAD(P)H-hydrate dehydratase to allow the repair of both epimers of NAD(P)HX.</text>
</comment>
<keyword evidence="11 18" id="KW-0413">Isomerase</keyword>
<dbReference type="RefSeq" id="WP_131198942.1">
    <property type="nucleotide sequence ID" value="NZ_QJUL01000040.1"/>
</dbReference>
<reference evidence="22 23" key="1">
    <citation type="submission" date="2018-06" db="EMBL/GenBank/DDBJ databases">
        <title>Three novel Pseudomonas species isolated from symptomatic oak.</title>
        <authorList>
            <person name="Bueno-Gonzalez V."/>
            <person name="Brady C."/>
        </authorList>
    </citation>
    <scope>NUCLEOTIDE SEQUENCE [LARGE SCALE GENOMIC DNA]</scope>
    <source>
        <strain evidence="22 23">P6B</strain>
    </source>
</reference>
<dbReference type="HAMAP" id="MF_01966">
    <property type="entry name" value="NADHX_epimerase"/>
    <property type="match status" value="1"/>
</dbReference>
<evidence type="ECO:0000256" key="4">
    <source>
        <dbReference type="ARBA" id="ARBA00009524"/>
    </source>
</evidence>
<evidence type="ECO:0000256" key="13">
    <source>
        <dbReference type="ARBA" id="ARBA00023268"/>
    </source>
</evidence>
<evidence type="ECO:0000256" key="2">
    <source>
        <dbReference type="ARBA" id="ARBA00000909"/>
    </source>
</evidence>
<feature type="binding site" evidence="18">
    <location>
        <position position="161"/>
    </location>
    <ligand>
        <name>(6S)-NADPHX</name>
        <dbReference type="ChEBI" id="CHEBI:64076"/>
    </ligand>
</feature>
<dbReference type="PANTHER" id="PTHR12592">
    <property type="entry name" value="ATP-DEPENDENT (S)-NAD(P)H-HYDRATE DEHYDRATASE FAMILY MEMBER"/>
    <property type="match status" value="1"/>
</dbReference>
<dbReference type="NCBIfam" id="TIGR00196">
    <property type="entry name" value="yjeF_cterm"/>
    <property type="match status" value="1"/>
</dbReference>
<comment type="catalytic activity">
    <reaction evidence="16 17 19">
        <text>(6S)-NADPHX + ADP = AMP + phosphate + NADPH + H(+)</text>
        <dbReference type="Rhea" id="RHEA:32235"/>
        <dbReference type="ChEBI" id="CHEBI:15378"/>
        <dbReference type="ChEBI" id="CHEBI:43474"/>
        <dbReference type="ChEBI" id="CHEBI:57783"/>
        <dbReference type="ChEBI" id="CHEBI:64076"/>
        <dbReference type="ChEBI" id="CHEBI:456215"/>
        <dbReference type="ChEBI" id="CHEBI:456216"/>
        <dbReference type="EC" id="4.2.1.136"/>
    </reaction>
</comment>
<keyword evidence="12 17" id="KW-0456">Lyase</keyword>
<comment type="catalytic activity">
    <reaction evidence="15 17 19">
        <text>(6S)-NADHX + ADP = AMP + phosphate + NADH + H(+)</text>
        <dbReference type="Rhea" id="RHEA:32223"/>
        <dbReference type="ChEBI" id="CHEBI:15378"/>
        <dbReference type="ChEBI" id="CHEBI:43474"/>
        <dbReference type="ChEBI" id="CHEBI:57945"/>
        <dbReference type="ChEBI" id="CHEBI:64074"/>
        <dbReference type="ChEBI" id="CHEBI:456215"/>
        <dbReference type="ChEBI" id="CHEBI:456216"/>
        <dbReference type="EC" id="4.2.1.136"/>
    </reaction>
</comment>
<comment type="cofactor">
    <cofactor evidence="18 19">
        <name>K(+)</name>
        <dbReference type="ChEBI" id="CHEBI:29103"/>
    </cofactor>
    <text evidence="18 19">Binds 1 potassium ion per subunit.</text>
</comment>
<name>A0A4Q9QVZ1_9GAMM</name>
<comment type="subunit">
    <text evidence="17">Homotetramer.</text>
</comment>
<evidence type="ECO:0000256" key="6">
    <source>
        <dbReference type="ARBA" id="ARBA00022741"/>
    </source>
</evidence>
<evidence type="ECO:0000256" key="10">
    <source>
        <dbReference type="ARBA" id="ARBA00023027"/>
    </source>
</evidence>
<feature type="binding site" evidence="17">
    <location>
        <begin position="407"/>
        <end position="411"/>
    </location>
    <ligand>
        <name>AMP</name>
        <dbReference type="ChEBI" id="CHEBI:456215"/>
    </ligand>
</feature>
<dbReference type="SUPFAM" id="SSF53613">
    <property type="entry name" value="Ribokinase-like"/>
    <property type="match status" value="1"/>
</dbReference>
<evidence type="ECO:0000256" key="12">
    <source>
        <dbReference type="ARBA" id="ARBA00023239"/>
    </source>
</evidence>
<evidence type="ECO:0000256" key="9">
    <source>
        <dbReference type="ARBA" id="ARBA00022958"/>
    </source>
</evidence>
<dbReference type="PROSITE" id="PS51383">
    <property type="entry name" value="YJEF_C_3"/>
    <property type="match status" value="1"/>
</dbReference>
<evidence type="ECO:0000256" key="16">
    <source>
        <dbReference type="ARBA" id="ARBA00049209"/>
    </source>
</evidence>
<evidence type="ECO:0000259" key="21">
    <source>
        <dbReference type="PROSITE" id="PS51385"/>
    </source>
</evidence>
<gene>
    <name evidence="17" type="primary">nnrD</name>
    <name evidence="18" type="synonym">nnrE</name>
    <name evidence="22" type="ORF">DNK44_20905</name>
</gene>
<feature type="binding site" evidence="18">
    <location>
        <begin position="132"/>
        <end position="138"/>
    </location>
    <ligand>
        <name>(6S)-NADPHX</name>
        <dbReference type="ChEBI" id="CHEBI:64076"/>
    </ligand>
</feature>
<feature type="binding site" evidence="18">
    <location>
        <position position="128"/>
    </location>
    <ligand>
        <name>K(+)</name>
        <dbReference type="ChEBI" id="CHEBI:29103"/>
    </ligand>
</feature>
<dbReference type="GO" id="GO:0046496">
    <property type="term" value="P:nicotinamide nucleotide metabolic process"/>
    <property type="evidence" value="ECO:0007669"/>
    <property type="project" value="UniProtKB-UniRule"/>
</dbReference>
<dbReference type="GO" id="GO:0052856">
    <property type="term" value="F:NAD(P)HX epimerase activity"/>
    <property type="evidence" value="ECO:0007669"/>
    <property type="project" value="UniProtKB-UniRule"/>
</dbReference>
<sequence>MLHSPGHLPNALYSAAQVRALDARLIAAGTPGSVLMQRAAYALWRALRRKWPDAGALTVLAGHGNNAGDGYLLAVLALRAGWQVRVLAVTDPQRLQGDAALARDQARAAGVSVQAWDETAPLQGVVVDALLGTGLQGAVRDPYARAIEALNRSGLPVLAVDIPSGLCADTGQVLGVAVKAQLTVTLVGLKIGLFVGMAPDWVGELLFDDLQADAALVAEQDCLAQRLAGECLPRLSPRVPTVHKGQLGHVLVVGGDRGTGGAALLSAQSALRGGAGMVSLATRGEHVGAAQARLPEVMTLAVASANQLHALAAKVSVWVVGPGLGQGAWGRSLLSAAAVCDVPQVWDADALNLLAAGAVTLPPACVITPHPGEAARLLGISSAQVQGDRPAAARRLAQRYQAVCVLKGAGTLVSDPSGRLLLCDRGDPVMAGAGLGDVLAGLIGALIGQGCSPLDAASLGVWLHACAGEHLAGKGNGLAASDLCDAIRHVLQELSVLQSAVVESAVVEQPVCPN</sequence>
<dbReference type="InterPro" id="IPR030677">
    <property type="entry name" value="Nnr"/>
</dbReference>
<comment type="cofactor">
    <cofactor evidence="17">
        <name>Mg(2+)</name>
        <dbReference type="ChEBI" id="CHEBI:18420"/>
    </cofactor>
</comment>
<dbReference type="Gene3D" id="3.40.50.10260">
    <property type="entry name" value="YjeF N-terminal domain"/>
    <property type="match status" value="1"/>
</dbReference>
<keyword evidence="9 18" id="KW-0630">Potassium</keyword>
<feature type="binding site" evidence="18">
    <location>
        <position position="66"/>
    </location>
    <ligand>
        <name>K(+)</name>
        <dbReference type="ChEBI" id="CHEBI:29103"/>
    </ligand>
</feature>
<evidence type="ECO:0000256" key="18">
    <source>
        <dbReference type="HAMAP-Rule" id="MF_01966"/>
    </source>
</evidence>
<dbReference type="OrthoDB" id="9806925at2"/>
<keyword evidence="8 17" id="KW-0521">NADP</keyword>
<keyword evidence="6 17" id="KW-0547">Nucleotide-binding</keyword>
<dbReference type="InterPro" id="IPR029056">
    <property type="entry name" value="Ribokinase-like"/>
</dbReference>
<evidence type="ECO:0000256" key="17">
    <source>
        <dbReference type="HAMAP-Rule" id="MF_01965"/>
    </source>
</evidence>
<organism evidence="22 23">
    <name type="scientific">Phytopseudomonas dryadis</name>
    <dbReference type="NCBI Taxonomy" id="2487520"/>
    <lineage>
        <taxon>Bacteria</taxon>
        <taxon>Pseudomonadati</taxon>
        <taxon>Pseudomonadota</taxon>
        <taxon>Gammaproteobacteria</taxon>
        <taxon>Pseudomonadales</taxon>
        <taxon>Pseudomonadaceae</taxon>
        <taxon>Phytopseudomonas</taxon>
    </lineage>
</organism>
<dbReference type="HAMAP" id="MF_01965">
    <property type="entry name" value="NADHX_dehydratase"/>
    <property type="match status" value="1"/>
</dbReference>
<feature type="binding site" evidence="17">
    <location>
        <position position="323"/>
    </location>
    <ligand>
        <name>(6S)-NADPHX</name>
        <dbReference type="ChEBI" id="CHEBI:64076"/>
    </ligand>
</feature>
<feature type="binding site" evidence="18">
    <location>
        <position position="164"/>
    </location>
    <ligand>
        <name>K(+)</name>
        <dbReference type="ChEBI" id="CHEBI:29103"/>
    </ligand>
</feature>
<keyword evidence="5 18" id="KW-0479">Metal-binding</keyword>
<dbReference type="PROSITE" id="PS51385">
    <property type="entry name" value="YJEF_N"/>
    <property type="match status" value="1"/>
</dbReference>
<comment type="similarity">
    <text evidence="4 19">In the C-terminal section; belongs to the NnrD/CARKD family.</text>
</comment>
<keyword evidence="13" id="KW-0511">Multifunctional enzyme</keyword>
<feature type="binding site" evidence="17">
    <location>
        <position position="436"/>
    </location>
    <ligand>
        <name>AMP</name>
        <dbReference type="ChEBI" id="CHEBI:456215"/>
    </ligand>
</feature>
<dbReference type="NCBIfam" id="TIGR00197">
    <property type="entry name" value="yjeF_nterm"/>
    <property type="match status" value="1"/>
</dbReference>
<evidence type="ECO:0000313" key="22">
    <source>
        <dbReference type="EMBL" id="TBU87267.1"/>
    </source>
</evidence>
<comment type="caution">
    <text evidence="22">The sequence shown here is derived from an EMBL/GenBank/DDBJ whole genome shotgun (WGS) entry which is preliminary data.</text>
</comment>
<feature type="domain" description="YjeF C-terminal" evidence="20">
    <location>
        <begin position="227"/>
        <end position="494"/>
    </location>
</feature>